<dbReference type="EMBL" id="JBHSFA010000011">
    <property type="protein sequence ID" value="MFC4544519.1"/>
    <property type="molecule type" value="Genomic_DNA"/>
</dbReference>
<evidence type="ECO:0000256" key="5">
    <source>
        <dbReference type="SAM" id="MobiDB-lite"/>
    </source>
</evidence>
<comment type="subcellular location">
    <subcellularLocation>
        <location evidence="1">Membrane</location>
        <topology evidence="1">Multi-pass membrane protein</topology>
    </subcellularLocation>
</comment>
<name>A0ABD5PVH8_9EURY</name>
<dbReference type="RefSeq" id="WP_250141249.1">
    <property type="nucleotide sequence ID" value="NZ_JALIQP010000003.1"/>
</dbReference>
<dbReference type="Pfam" id="PF09685">
    <property type="entry name" value="MamF_MmsF"/>
    <property type="match status" value="1"/>
</dbReference>
<feature type="compositionally biased region" description="Basic and acidic residues" evidence="5">
    <location>
        <begin position="39"/>
        <end position="51"/>
    </location>
</feature>
<feature type="transmembrane region" description="Helical" evidence="6">
    <location>
        <begin position="110"/>
        <end position="136"/>
    </location>
</feature>
<reference evidence="8 9" key="1">
    <citation type="journal article" date="2019" name="Int. J. Syst. Evol. Microbiol.">
        <title>The Global Catalogue of Microorganisms (GCM) 10K type strain sequencing project: providing services to taxonomists for standard genome sequencing and annotation.</title>
        <authorList>
            <consortium name="The Broad Institute Genomics Platform"/>
            <consortium name="The Broad Institute Genome Sequencing Center for Infectious Disease"/>
            <person name="Wu L."/>
            <person name="Ma J."/>
        </authorList>
    </citation>
    <scope>NUCLEOTIDE SEQUENCE [LARGE SCALE GENOMIC DNA]</scope>
    <source>
        <strain evidence="8 9">WLHS5</strain>
    </source>
</reference>
<evidence type="ECO:0000256" key="1">
    <source>
        <dbReference type="ARBA" id="ARBA00004141"/>
    </source>
</evidence>
<dbReference type="InterPro" id="IPR026870">
    <property type="entry name" value="Zinc_ribbon_dom"/>
</dbReference>
<proteinExistence type="predicted"/>
<evidence type="ECO:0000256" key="3">
    <source>
        <dbReference type="ARBA" id="ARBA00022989"/>
    </source>
</evidence>
<evidence type="ECO:0000256" key="6">
    <source>
        <dbReference type="SAM" id="Phobius"/>
    </source>
</evidence>
<comment type="caution">
    <text evidence="8">The sequence shown here is derived from an EMBL/GenBank/DDBJ whole genome shotgun (WGS) entry which is preliminary data.</text>
</comment>
<sequence>MYCPSCGEEIPDSSVYCQYCGVDVSTPADDDDPGSSTAEWDRSESRARDTGTDPAGYATGSGTDPKTIAALTHVLALFTWAIGPAVLLLSTDDEFVRENSRNAVNWQLSFAIYMLVSMVLTLVIVGVFTAILVGLLDTVFCLVAAVKAADGEVWEYPLTIDFV</sequence>
<protein>
    <submittedName>
        <fullName evidence="8">DUF4870 domain-containing protein</fullName>
    </submittedName>
</protein>
<feature type="region of interest" description="Disordered" evidence="5">
    <location>
        <begin position="28"/>
        <end position="61"/>
    </location>
</feature>
<keyword evidence="3 6" id="KW-1133">Transmembrane helix</keyword>
<evidence type="ECO:0000313" key="8">
    <source>
        <dbReference type="EMBL" id="MFC4544519.1"/>
    </source>
</evidence>
<accession>A0ABD5PVH8</accession>
<feature type="domain" description="Zinc-ribbon" evidence="7">
    <location>
        <begin position="2"/>
        <end position="21"/>
    </location>
</feature>
<keyword evidence="4 6" id="KW-0472">Membrane</keyword>
<organism evidence="8 9">
    <name type="scientific">Halosolutus amylolyticus</name>
    <dbReference type="NCBI Taxonomy" id="2932267"/>
    <lineage>
        <taxon>Archaea</taxon>
        <taxon>Methanobacteriati</taxon>
        <taxon>Methanobacteriota</taxon>
        <taxon>Stenosarchaea group</taxon>
        <taxon>Halobacteria</taxon>
        <taxon>Halobacteriales</taxon>
        <taxon>Natrialbaceae</taxon>
        <taxon>Halosolutus</taxon>
    </lineage>
</organism>
<keyword evidence="2 6" id="KW-0812">Transmembrane</keyword>
<dbReference type="AlphaFoldDB" id="A0ABD5PVH8"/>
<dbReference type="InterPro" id="IPR019109">
    <property type="entry name" value="MamF_MmsF"/>
</dbReference>
<evidence type="ECO:0000256" key="4">
    <source>
        <dbReference type="ARBA" id="ARBA00023136"/>
    </source>
</evidence>
<evidence type="ECO:0000313" key="9">
    <source>
        <dbReference type="Proteomes" id="UP001595898"/>
    </source>
</evidence>
<dbReference type="Pfam" id="PF13240">
    <property type="entry name" value="Zn_Ribbon_1"/>
    <property type="match status" value="1"/>
</dbReference>
<dbReference type="Proteomes" id="UP001595898">
    <property type="component" value="Unassembled WGS sequence"/>
</dbReference>
<evidence type="ECO:0000259" key="7">
    <source>
        <dbReference type="Pfam" id="PF13240"/>
    </source>
</evidence>
<keyword evidence="9" id="KW-1185">Reference proteome</keyword>
<evidence type="ECO:0000256" key="2">
    <source>
        <dbReference type="ARBA" id="ARBA00022692"/>
    </source>
</evidence>
<feature type="transmembrane region" description="Helical" evidence="6">
    <location>
        <begin position="68"/>
        <end position="89"/>
    </location>
</feature>
<gene>
    <name evidence="8" type="ORF">ACFO5R_21540</name>
</gene>